<keyword evidence="1" id="KW-0812">Transmembrane</keyword>
<dbReference type="AlphaFoldDB" id="A0A229P0V8"/>
<feature type="transmembrane region" description="Helical" evidence="1">
    <location>
        <begin position="37"/>
        <end position="56"/>
    </location>
</feature>
<feature type="transmembrane region" description="Helical" evidence="1">
    <location>
        <begin position="6"/>
        <end position="25"/>
    </location>
</feature>
<protein>
    <submittedName>
        <fullName evidence="2">Uncharacterized protein</fullName>
    </submittedName>
</protein>
<evidence type="ECO:0000313" key="2">
    <source>
        <dbReference type="EMBL" id="OXM15886.1"/>
    </source>
</evidence>
<organism evidence="2 3">
    <name type="scientific">Paenibacillus herberti</name>
    <dbReference type="NCBI Taxonomy" id="1619309"/>
    <lineage>
        <taxon>Bacteria</taxon>
        <taxon>Bacillati</taxon>
        <taxon>Bacillota</taxon>
        <taxon>Bacilli</taxon>
        <taxon>Bacillales</taxon>
        <taxon>Paenibacillaceae</taxon>
        <taxon>Paenibacillus</taxon>
    </lineage>
</organism>
<evidence type="ECO:0000256" key="1">
    <source>
        <dbReference type="SAM" id="Phobius"/>
    </source>
</evidence>
<dbReference type="RefSeq" id="WP_089522975.1">
    <property type="nucleotide sequence ID" value="NZ_NMUQ01000001.1"/>
</dbReference>
<dbReference type="EMBL" id="NMUQ01000001">
    <property type="protein sequence ID" value="OXM15886.1"/>
    <property type="molecule type" value="Genomic_DNA"/>
</dbReference>
<comment type="caution">
    <text evidence="2">The sequence shown here is derived from an EMBL/GenBank/DDBJ whole genome shotgun (WGS) entry which is preliminary data.</text>
</comment>
<evidence type="ECO:0000313" key="3">
    <source>
        <dbReference type="Proteomes" id="UP000215145"/>
    </source>
</evidence>
<keyword evidence="1" id="KW-1133">Transmembrane helix</keyword>
<keyword evidence="3" id="KW-1185">Reference proteome</keyword>
<proteinExistence type="predicted"/>
<gene>
    <name evidence="2" type="ORF">CGZ75_04000</name>
</gene>
<dbReference type="Proteomes" id="UP000215145">
    <property type="component" value="Unassembled WGS sequence"/>
</dbReference>
<keyword evidence="1" id="KW-0472">Membrane</keyword>
<accession>A0A229P0V8</accession>
<reference evidence="2 3" key="1">
    <citation type="submission" date="2017-07" db="EMBL/GenBank/DDBJ databases">
        <title>Paenibacillus herberti R33 genome sequencing and assembly.</title>
        <authorList>
            <person name="Su W."/>
        </authorList>
    </citation>
    <scope>NUCLEOTIDE SEQUENCE [LARGE SCALE GENOMIC DNA]</scope>
    <source>
        <strain evidence="2 3">R33</strain>
    </source>
</reference>
<sequence length="59" mass="6750">MEVVILFAALFVMPVVSFFFMYLFLNILKDEKEGQKFLASILFAIMGWIISSSIILNLS</sequence>
<name>A0A229P0V8_9BACL</name>